<dbReference type="Proteomes" id="UP000324222">
    <property type="component" value="Unassembled WGS sequence"/>
</dbReference>
<dbReference type="AlphaFoldDB" id="A0A5B7EQP6"/>
<name>A0A5B7EQP6_PORTR</name>
<reference evidence="1 2" key="1">
    <citation type="submission" date="2019-05" db="EMBL/GenBank/DDBJ databases">
        <title>Another draft genome of Portunus trituberculatus and its Hox gene families provides insights of decapod evolution.</title>
        <authorList>
            <person name="Jeong J.-H."/>
            <person name="Song I."/>
            <person name="Kim S."/>
            <person name="Choi T."/>
            <person name="Kim D."/>
            <person name="Ryu S."/>
            <person name="Kim W."/>
        </authorList>
    </citation>
    <scope>NUCLEOTIDE SEQUENCE [LARGE SCALE GENOMIC DNA]</scope>
    <source>
        <tissue evidence="1">Muscle</tissue>
    </source>
</reference>
<dbReference type="EMBL" id="VSRR010003311">
    <property type="protein sequence ID" value="MPC35598.1"/>
    <property type="molecule type" value="Genomic_DNA"/>
</dbReference>
<accession>A0A5B7EQP6</accession>
<organism evidence="1 2">
    <name type="scientific">Portunus trituberculatus</name>
    <name type="common">Swimming crab</name>
    <name type="synonym">Neptunus trituberculatus</name>
    <dbReference type="NCBI Taxonomy" id="210409"/>
    <lineage>
        <taxon>Eukaryota</taxon>
        <taxon>Metazoa</taxon>
        <taxon>Ecdysozoa</taxon>
        <taxon>Arthropoda</taxon>
        <taxon>Crustacea</taxon>
        <taxon>Multicrustacea</taxon>
        <taxon>Malacostraca</taxon>
        <taxon>Eumalacostraca</taxon>
        <taxon>Eucarida</taxon>
        <taxon>Decapoda</taxon>
        <taxon>Pleocyemata</taxon>
        <taxon>Brachyura</taxon>
        <taxon>Eubrachyura</taxon>
        <taxon>Portunoidea</taxon>
        <taxon>Portunidae</taxon>
        <taxon>Portuninae</taxon>
        <taxon>Portunus</taxon>
    </lineage>
</organism>
<evidence type="ECO:0000313" key="2">
    <source>
        <dbReference type="Proteomes" id="UP000324222"/>
    </source>
</evidence>
<proteinExistence type="predicted"/>
<keyword evidence="2" id="KW-1185">Reference proteome</keyword>
<evidence type="ECO:0000313" key="1">
    <source>
        <dbReference type="EMBL" id="MPC35598.1"/>
    </source>
</evidence>
<comment type="caution">
    <text evidence="1">The sequence shown here is derived from an EMBL/GenBank/DDBJ whole genome shotgun (WGS) entry which is preliminary data.</text>
</comment>
<protein>
    <submittedName>
        <fullName evidence="1">Uncharacterized protein</fullName>
    </submittedName>
</protein>
<sequence length="88" mass="8678">MPHLKHISGSLFRGFGKSSMAASVISVSALAGGEDGGALVGHHRVVAAAVSPVVNFLHAAVRQVDPVAAVGVAVTVTALAVAEVGVAR</sequence>
<gene>
    <name evidence="1" type="ORF">E2C01_029023</name>
</gene>